<gene>
    <name evidence="1" type="ORF">DZF91_20860</name>
</gene>
<evidence type="ECO:0008006" key="3">
    <source>
        <dbReference type="Google" id="ProtNLM"/>
    </source>
</evidence>
<keyword evidence="2" id="KW-1185">Reference proteome</keyword>
<dbReference type="AlphaFoldDB" id="A0A372JI75"/>
<dbReference type="Proteomes" id="UP000261811">
    <property type="component" value="Unassembled WGS sequence"/>
</dbReference>
<comment type="caution">
    <text evidence="1">The sequence shown here is derived from an EMBL/GenBank/DDBJ whole genome shotgun (WGS) entry which is preliminary data.</text>
</comment>
<proteinExistence type="predicted"/>
<reference evidence="1 2" key="1">
    <citation type="submission" date="2018-08" db="EMBL/GenBank/DDBJ databases">
        <title>Actinomadura jelena sp. nov., a novel Actinomycete isolated from soil in Chad.</title>
        <authorList>
            <person name="Shi L."/>
        </authorList>
    </citation>
    <scope>NUCLEOTIDE SEQUENCE [LARGE SCALE GENOMIC DNA]</scope>
    <source>
        <strain evidence="1 2">NEAU-G17</strain>
    </source>
</reference>
<evidence type="ECO:0000313" key="1">
    <source>
        <dbReference type="EMBL" id="RFU39717.1"/>
    </source>
</evidence>
<sequence length="126" mass="13460">MALGTAIVPVTNPPAATAHAANGTSTRSSGCGGNMPAMPWWSTGQANCSHWGRPGAKITYSWHSLKNDGYNAVQVRGFDAKGRSRWYGCGWAGSGKCTVPWGNYIATPKARAMNKVHTDHIYYSVS</sequence>
<organism evidence="1 2">
    <name type="scientific">Actinomadura logoneensis</name>
    <dbReference type="NCBI Taxonomy" id="2293572"/>
    <lineage>
        <taxon>Bacteria</taxon>
        <taxon>Bacillati</taxon>
        <taxon>Actinomycetota</taxon>
        <taxon>Actinomycetes</taxon>
        <taxon>Streptosporangiales</taxon>
        <taxon>Thermomonosporaceae</taxon>
        <taxon>Actinomadura</taxon>
    </lineage>
</organism>
<name>A0A372JI75_9ACTN</name>
<evidence type="ECO:0000313" key="2">
    <source>
        <dbReference type="Proteomes" id="UP000261811"/>
    </source>
</evidence>
<protein>
    <recommendedName>
        <fullName evidence="3">Peptidase inhibitor family I36 protein</fullName>
    </recommendedName>
</protein>
<accession>A0A372JI75</accession>
<dbReference type="EMBL" id="QURH01000327">
    <property type="protein sequence ID" value="RFU39717.1"/>
    <property type="molecule type" value="Genomic_DNA"/>
</dbReference>